<dbReference type="InterPro" id="IPR013783">
    <property type="entry name" value="Ig-like_fold"/>
</dbReference>
<dbReference type="Gene3D" id="2.60.40.10">
    <property type="entry name" value="Immunoglobulins"/>
    <property type="match status" value="1"/>
</dbReference>
<dbReference type="EMBL" id="HBUF01613508">
    <property type="protein sequence ID" value="CAG6779277.1"/>
    <property type="molecule type" value="Transcribed_RNA"/>
</dbReference>
<feature type="compositionally biased region" description="Polar residues" evidence="1">
    <location>
        <begin position="59"/>
        <end position="74"/>
    </location>
</feature>
<feature type="region of interest" description="Disordered" evidence="1">
    <location>
        <begin position="159"/>
        <end position="258"/>
    </location>
</feature>
<feature type="compositionally biased region" description="Basic and acidic residues" evidence="1">
    <location>
        <begin position="238"/>
        <end position="250"/>
    </location>
</feature>
<sequence>MIDSSNNGIIQKDLKEETKDVTMETELESSNIGIIQKDLKVEAKDVQMETELSIPPSELLNSTSGNKINESSTSEQEKVLNVPRNNDETIVATQDVRDDVNEPDVKEHDIKTESQESKTVEEKSIEKSETVKEKNATETVVKEDEELVLLKETDKVIEEIDTSKECTTETLPNDNSNSVEESHNKSVKTDGANECKNENVVIADSLKNSNIEENVAKDVDQCNAEGQSNQAGDSLGEPVKEDPTTLKKEESTDDDVAIVDGDSKEIVCVADKCEDKSECATENIANINPEKGALSEMSETKNVDSDIELIEDSTEKIDNVNENRNDLISTDKNTEDNGNIIDTGKEETDLEKEERTVLLNGSNVESDAKPVETLAVNDKSKEEINLNENPPIQTEDSAKKITDSQIDCIENHQKDIDIHNDDIEIASKENGIDSDDDMDCGDNLVIDDITGGDSDVELVEDGVKEKQDAKEICEADKVQNDLVIDTNATVMDVDSPVVNEEAFSPIVPASEVILPIDLDNNDASNDKIEPIVNLDNADKDKGELVNILDTEKDKTGSAVTNNILRLYLDNADASKDNTESNLNLDSADNTESVVNLDNVDKDKAESVVAEKENTESSVTNANLPIELDADHASKDSTKATLNKSKDDDDEIIFIKECKKASDCTCVMCDGKKKGTDEEGKEDNREKVGQKDSSKKKEATLKSKKDATPKIHEKLDNLTKKGLEKLISNLFVKIFAYENEGGKYRELVVKLKAENANIKSVCQAQAKQLKELVHLHDKAVAEIETFKAENNGGVPPMPVKITRSVGLQVKVSPPVEKKRPTTAPLTTRASLKRKRGSVAPTPTPSPRTAASQQARSLPSSPLASPKPAGPSTGYRSSTFSTMAVRKSTGGMSPRFAPRGGPGRPLGSPSGGAGGLRILPPRTVNSNAVNAASRPSVLSLRGAPVGRVITRAPASGAPGGVPRSPNPATITVKAPSSVETINLDDDDTPRPSQQQSMKIVRPGNNVPIRLTSTAGSAVRAPGQGSPSRLYVPLSQGIKLRPATSSTGNIITSVANTSSATTYILETSAGPIPFQTNSNVRLNLKPNATANAGVRLQYQGHPAPVPTTPAAVSLPLEARYKLVPAAPKLRVQLADAGKGIQLTWSLDSTADMASIESYQLYAYQENKAMAISSNLWKNIGKLEALPLPMACTLTQFTAGHTYHFLVRAIDEFKRYSAFSNPGTIHHSIHNTQHMLSLSKYYAWLGTETQTS</sequence>
<dbReference type="GO" id="GO:0006355">
    <property type="term" value="P:regulation of DNA-templated transcription"/>
    <property type="evidence" value="ECO:0007669"/>
    <property type="project" value="TreeGrafter"/>
</dbReference>
<dbReference type="GO" id="GO:0005634">
    <property type="term" value="C:nucleus"/>
    <property type="evidence" value="ECO:0007669"/>
    <property type="project" value="TreeGrafter"/>
</dbReference>
<dbReference type="InterPro" id="IPR036116">
    <property type="entry name" value="FN3_sf"/>
</dbReference>
<dbReference type="SUPFAM" id="SSF49265">
    <property type="entry name" value="Fibronectin type III"/>
    <property type="match status" value="1"/>
</dbReference>
<feature type="compositionally biased region" description="Gly residues" evidence="1">
    <location>
        <begin position="898"/>
        <end position="913"/>
    </location>
</feature>
<feature type="region of interest" description="Disordered" evidence="1">
    <location>
        <begin position="577"/>
        <end position="642"/>
    </location>
</feature>
<name>A0A8D9F714_9HEMI</name>
<feature type="region of interest" description="Disordered" evidence="1">
    <location>
        <begin position="48"/>
        <end position="138"/>
    </location>
</feature>
<evidence type="ECO:0000259" key="2">
    <source>
        <dbReference type="Pfam" id="PF16794"/>
    </source>
</evidence>
<feature type="region of interest" description="Disordered" evidence="1">
    <location>
        <begin position="810"/>
        <end position="917"/>
    </location>
</feature>
<feature type="compositionally biased region" description="Basic and acidic residues" evidence="1">
    <location>
        <begin position="343"/>
        <end position="352"/>
    </location>
</feature>
<accession>A0A8D9F714</accession>
<dbReference type="GO" id="GO:0003712">
    <property type="term" value="F:transcription coregulator activity"/>
    <property type="evidence" value="ECO:0007669"/>
    <property type="project" value="TreeGrafter"/>
</dbReference>
<feature type="region of interest" description="Disordered" evidence="1">
    <location>
        <begin position="949"/>
        <end position="995"/>
    </location>
</feature>
<feature type="region of interest" description="Disordered" evidence="1">
    <location>
        <begin position="673"/>
        <end position="707"/>
    </location>
</feature>
<evidence type="ECO:0000256" key="1">
    <source>
        <dbReference type="SAM" id="MobiDB-lite"/>
    </source>
</evidence>
<feature type="compositionally biased region" description="Low complexity" evidence="1">
    <location>
        <begin position="845"/>
        <end position="870"/>
    </location>
</feature>
<dbReference type="PANTHER" id="PTHR23210">
    <property type="entry name" value="ACTIVATING TRANSCRIPTION FACTOR 7 INTERACTING PROTEIN"/>
    <property type="match status" value="1"/>
</dbReference>
<dbReference type="AlphaFoldDB" id="A0A8D9F714"/>
<feature type="compositionally biased region" description="Polar residues" evidence="1">
    <location>
        <begin position="579"/>
        <end position="595"/>
    </location>
</feature>
<feature type="compositionally biased region" description="Basic and acidic residues" evidence="1">
    <location>
        <begin position="598"/>
        <end position="614"/>
    </location>
</feature>
<feature type="compositionally biased region" description="Basic and acidic residues" evidence="1">
    <location>
        <begin position="180"/>
        <end position="197"/>
    </location>
</feature>
<dbReference type="PANTHER" id="PTHR23210:SF26">
    <property type="entry name" value="ACTIVATING TRANSCRIPTION FACTOR 7-INTERACTING PROTEIN 1"/>
    <property type="match status" value="1"/>
</dbReference>
<reference evidence="3" key="1">
    <citation type="submission" date="2021-05" db="EMBL/GenBank/DDBJ databases">
        <authorList>
            <person name="Alioto T."/>
            <person name="Alioto T."/>
            <person name="Gomez Garrido J."/>
        </authorList>
    </citation>
    <scope>NUCLEOTIDE SEQUENCE</scope>
</reference>
<dbReference type="GO" id="GO:0005667">
    <property type="term" value="C:transcription regulator complex"/>
    <property type="evidence" value="ECO:0007669"/>
    <property type="project" value="TreeGrafter"/>
</dbReference>
<dbReference type="Pfam" id="PF16794">
    <property type="entry name" value="fn3_4"/>
    <property type="match status" value="1"/>
</dbReference>
<feature type="domain" description="Activating transcription factor 7-interacting protein Fn3" evidence="2">
    <location>
        <begin position="1120"/>
        <end position="1219"/>
    </location>
</feature>
<dbReference type="InterPro" id="IPR056565">
    <property type="entry name" value="Fn3_ATF7IP"/>
</dbReference>
<protein>
    <submittedName>
        <fullName evidence="3">Activating transcription factor 7-interacting protein 1</fullName>
    </submittedName>
</protein>
<feature type="region of interest" description="Disordered" evidence="1">
    <location>
        <begin position="327"/>
        <end position="352"/>
    </location>
</feature>
<feature type="compositionally biased region" description="Basic and acidic residues" evidence="1">
    <location>
        <begin position="95"/>
        <end position="138"/>
    </location>
</feature>
<dbReference type="InterPro" id="IPR026085">
    <property type="entry name" value="ATF7-int"/>
</dbReference>
<feature type="compositionally biased region" description="Basic and acidic residues" evidence="1">
    <location>
        <begin position="628"/>
        <end position="637"/>
    </location>
</feature>
<feature type="compositionally biased region" description="Polar residues" evidence="1">
    <location>
        <begin position="168"/>
        <end position="179"/>
    </location>
</feature>
<organism evidence="3">
    <name type="scientific">Cacopsylla melanoneura</name>
    <dbReference type="NCBI Taxonomy" id="428564"/>
    <lineage>
        <taxon>Eukaryota</taxon>
        <taxon>Metazoa</taxon>
        <taxon>Ecdysozoa</taxon>
        <taxon>Arthropoda</taxon>
        <taxon>Hexapoda</taxon>
        <taxon>Insecta</taxon>
        <taxon>Pterygota</taxon>
        <taxon>Neoptera</taxon>
        <taxon>Paraneoptera</taxon>
        <taxon>Hemiptera</taxon>
        <taxon>Sternorrhyncha</taxon>
        <taxon>Psylloidea</taxon>
        <taxon>Psyllidae</taxon>
        <taxon>Psyllinae</taxon>
        <taxon>Cacopsylla</taxon>
    </lineage>
</organism>
<evidence type="ECO:0000313" key="3">
    <source>
        <dbReference type="EMBL" id="CAG6779277.1"/>
    </source>
</evidence>
<proteinExistence type="predicted"/>